<feature type="compositionally biased region" description="Polar residues" evidence="1">
    <location>
        <begin position="73"/>
        <end position="86"/>
    </location>
</feature>
<protein>
    <submittedName>
        <fullName evidence="3">PAK-box/P21-Rho-binding family protein</fullName>
    </submittedName>
</protein>
<feature type="compositionally biased region" description="Basic and acidic residues" evidence="1">
    <location>
        <begin position="220"/>
        <end position="229"/>
    </location>
</feature>
<proteinExistence type="predicted"/>
<evidence type="ECO:0000256" key="1">
    <source>
        <dbReference type="SAM" id="MobiDB-lite"/>
    </source>
</evidence>
<dbReference type="PANTHER" id="PTHR46325:SF39">
    <property type="entry name" value="CRIB DOMAIN-CONTAINING PROTEIN RIC8"/>
    <property type="match status" value="1"/>
</dbReference>
<evidence type="ECO:0000259" key="2">
    <source>
        <dbReference type="PROSITE" id="PS50108"/>
    </source>
</evidence>
<name>A0A072VM40_MEDTR</name>
<gene>
    <name evidence="4" type="primary">25484226</name>
    <name evidence="3" type="ordered locus">MTR_1g069650</name>
</gene>
<dbReference type="STRING" id="3880.A0A072VM40"/>
<keyword evidence="5" id="KW-1185">Reference proteome</keyword>
<dbReference type="KEGG" id="mtr:25484226"/>
<dbReference type="Proteomes" id="UP000002051">
    <property type="component" value="Unassembled WGS sequence"/>
</dbReference>
<feature type="region of interest" description="Disordered" evidence="1">
    <location>
        <begin position="47"/>
        <end position="236"/>
    </location>
</feature>
<dbReference type="Pfam" id="PF00786">
    <property type="entry name" value="PBD"/>
    <property type="match status" value="1"/>
</dbReference>
<sequence>MSSKKVKGLLKGLRYISQIFENEKEQEIQIGVPTDVKHVAHIGWDGPSVNSPSWMNEFKTSPGFASGPMTLTGDAQTKAQDSTVKWTSEDTKRRSTRGVNSQTQGRDLPELPKGSRRQMNSNITDSPTRERTRQSRRSSANKQSNLKDSSDGSNDSLIQSDGSQGENLPEIPRKARRKKSKDKENSGGGSSSKLRSKAQQSSDPNLEYESPSSKSRNKPKSFEENEQYERGTSIIS</sequence>
<dbReference type="SMART" id="SM00285">
    <property type="entry name" value="PBD"/>
    <property type="match status" value="1"/>
</dbReference>
<dbReference type="PROSITE" id="PS50108">
    <property type="entry name" value="CRIB"/>
    <property type="match status" value="1"/>
</dbReference>
<dbReference type="PANTHER" id="PTHR46325">
    <property type="entry name" value="CRIB DOMAIN-CONTAINING PROTEIN RIC8"/>
    <property type="match status" value="1"/>
</dbReference>
<organism evidence="3 5">
    <name type="scientific">Medicago truncatula</name>
    <name type="common">Barrel medic</name>
    <name type="synonym">Medicago tribuloides</name>
    <dbReference type="NCBI Taxonomy" id="3880"/>
    <lineage>
        <taxon>Eukaryota</taxon>
        <taxon>Viridiplantae</taxon>
        <taxon>Streptophyta</taxon>
        <taxon>Embryophyta</taxon>
        <taxon>Tracheophyta</taxon>
        <taxon>Spermatophyta</taxon>
        <taxon>Magnoliopsida</taxon>
        <taxon>eudicotyledons</taxon>
        <taxon>Gunneridae</taxon>
        <taxon>Pentapetalae</taxon>
        <taxon>rosids</taxon>
        <taxon>fabids</taxon>
        <taxon>Fabales</taxon>
        <taxon>Fabaceae</taxon>
        <taxon>Papilionoideae</taxon>
        <taxon>50 kb inversion clade</taxon>
        <taxon>NPAAA clade</taxon>
        <taxon>Hologalegina</taxon>
        <taxon>IRL clade</taxon>
        <taxon>Trifolieae</taxon>
        <taxon>Medicago</taxon>
    </lineage>
</organism>
<reference evidence="3 5" key="1">
    <citation type="journal article" date="2011" name="Nature">
        <title>The Medicago genome provides insight into the evolution of rhizobial symbioses.</title>
        <authorList>
            <person name="Young N.D."/>
            <person name="Debelle F."/>
            <person name="Oldroyd G.E."/>
            <person name="Geurts R."/>
            <person name="Cannon S.B."/>
            <person name="Udvardi M.K."/>
            <person name="Benedito V.A."/>
            <person name="Mayer K.F."/>
            <person name="Gouzy J."/>
            <person name="Schoof H."/>
            <person name="Van de Peer Y."/>
            <person name="Proost S."/>
            <person name="Cook D.R."/>
            <person name="Meyers B.C."/>
            <person name="Spannagl M."/>
            <person name="Cheung F."/>
            <person name="De Mita S."/>
            <person name="Krishnakumar V."/>
            <person name="Gundlach H."/>
            <person name="Zhou S."/>
            <person name="Mudge J."/>
            <person name="Bharti A.K."/>
            <person name="Murray J.D."/>
            <person name="Naoumkina M.A."/>
            <person name="Rosen B."/>
            <person name="Silverstein K.A."/>
            <person name="Tang H."/>
            <person name="Rombauts S."/>
            <person name="Zhao P.X."/>
            <person name="Zhou P."/>
            <person name="Barbe V."/>
            <person name="Bardou P."/>
            <person name="Bechner M."/>
            <person name="Bellec A."/>
            <person name="Berger A."/>
            <person name="Berges H."/>
            <person name="Bidwell S."/>
            <person name="Bisseling T."/>
            <person name="Choisne N."/>
            <person name="Couloux A."/>
            <person name="Denny R."/>
            <person name="Deshpande S."/>
            <person name="Dai X."/>
            <person name="Doyle J.J."/>
            <person name="Dudez A.M."/>
            <person name="Farmer A.D."/>
            <person name="Fouteau S."/>
            <person name="Franken C."/>
            <person name="Gibelin C."/>
            <person name="Gish J."/>
            <person name="Goldstein S."/>
            <person name="Gonzalez A.J."/>
            <person name="Green P.J."/>
            <person name="Hallab A."/>
            <person name="Hartog M."/>
            <person name="Hua A."/>
            <person name="Humphray S.J."/>
            <person name="Jeong D.H."/>
            <person name="Jing Y."/>
            <person name="Jocker A."/>
            <person name="Kenton S.M."/>
            <person name="Kim D.J."/>
            <person name="Klee K."/>
            <person name="Lai H."/>
            <person name="Lang C."/>
            <person name="Lin S."/>
            <person name="Macmil S.L."/>
            <person name="Magdelenat G."/>
            <person name="Matthews L."/>
            <person name="McCorrison J."/>
            <person name="Monaghan E.L."/>
            <person name="Mun J.H."/>
            <person name="Najar F.Z."/>
            <person name="Nicholson C."/>
            <person name="Noirot C."/>
            <person name="O'Bleness M."/>
            <person name="Paule C.R."/>
            <person name="Poulain J."/>
            <person name="Prion F."/>
            <person name="Qin B."/>
            <person name="Qu C."/>
            <person name="Retzel E.F."/>
            <person name="Riddle C."/>
            <person name="Sallet E."/>
            <person name="Samain S."/>
            <person name="Samson N."/>
            <person name="Sanders I."/>
            <person name="Saurat O."/>
            <person name="Scarpelli C."/>
            <person name="Schiex T."/>
            <person name="Segurens B."/>
            <person name="Severin A.J."/>
            <person name="Sherrier D.J."/>
            <person name="Shi R."/>
            <person name="Sims S."/>
            <person name="Singer S.R."/>
            <person name="Sinharoy S."/>
            <person name="Sterck L."/>
            <person name="Viollet A."/>
            <person name="Wang B.B."/>
            <person name="Wang K."/>
            <person name="Wang M."/>
            <person name="Wang X."/>
            <person name="Warfsmann J."/>
            <person name="Weissenbach J."/>
            <person name="White D.D."/>
            <person name="White J.D."/>
            <person name="Wiley G.B."/>
            <person name="Wincker P."/>
            <person name="Xing Y."/>
            <person name="Yang L."/>
            <person name="Yao Z."/>
            <person name="Ying F."/>
            <person name="Zhai J."/>
            <person name="Zhou L."/>
            <person name="Zuber A."/>
            <person name="Denarie J."/>
            <person name="Dixon R.A."/>
            <person name="May G.D."/>
            <person name="Schwartz D.C."/>
            <person name="Rogers J."/>
            <person name="Quetier F."/>
            <person name="Town C.D."/>
            <person name="Roe B.A."/>
        </authorList>
    </citation>
    <scope>NUCLEOTIDE SEQUENCE [LARGE SCALE GENOMIC DNA]</scope>
    <source>
        <strain evidence="3">A17</strain>
        <strain evidence="4 5">cv. Jemalong A17</strain>
    </source>
</reference>
<dbReference type="HOGENOM" id="CLU_086489_0_0_1"/>
<evidence type="ECO:0000313" key="5">
    <source>
        <dbReference type="Proteomes" id="UP000002051"/>
    </source>
</evidence>
<dbReference type="EnsemblPlants" id="KEH42488">
    <property type="protein sequence ID" value="KEH42488"/>
    <property type="gene ID" value="MTR_1g069650"/>
</dbReference>
<dbReference type="InterPro" id="IPR000095">
    <property type="entry name" value="CRIB_dom"/>
</dbReference>
<dbReference type="CDD" id="cd00132">
    <property type="entry name" value="CRIB"/>
    <property type="match status" value="1"/>
</dbReference>
<evidence type="ECO:0000313" key="3">
    <source>
        <dbReference type="EMBL" id="KEH42488.1"/>
    </source>
</evidence>
<evidence type="ECO:0000313" key="4">
    <source>
        <dbReference type="EnsemblPlants" id="KEH42488"/>
    </source>
</evidence>
<reference evidence="3 5" key="2">
    <citation type="journal article" date="2014" name="BMC Genomics">
        <title>An improved genome release (version Mt4.0) for the model legume Medicago truncatula.</title>
        <authorList>
            <person name="Tang H."/>
            <person name="Krishnakumar V."/>
            <person name="Bidwell S."/>
            <person name="Rosen B."/>
            <person name="Chan A."/>
            <person name="Zhou S."/>
            <person name="Gentzbittel L."/>
            <person name="Childs K.L."/>
            <person name="Yandell M."/>
            <person name="Gundlach H."/>
            <person name="Mayer K.F."/>
            <person name="Schwartz D.C."/>
            <person name="Town C.D."/>
        </authorList>
    </citation>
    <scope>GENOME REANNOTATION</scope>
    <source>
        <strain evidence="3">A17</strain>
        <strain evidence="4 5">cv. Jemalong A17</strain>
    </source>
</reference>
<dbReference type="OrthoDB" id="4206278at2759"/>
<dbReference type="EMBL" id="CM001217">
    <property type="protein sequence ID" value="KEH42488.1"/>
    <property type="molecule type" value="Genomic_DNA"/>
</dbReference>
<feature type="domain" description="CRIB" evidence="2">
    <location>
        <begin position="30"/>
        <end position="43"/>
    </location>
</feature>
<accession>A0A072VM40</accession>
<dbReference type="FunFam" id="3.90.810.10:FF:000029">
    <property type="entry name" value="Elongation factor Ts, mitochondrial"/>
    <property type="match status" value="1"/>
</dbReference>
<feature type="compositionally biased region" description="Polar residues" evidence="1">
    <location>
        <begin position="140"/>
        <end position="166"/>
    </location>
</feature>
<reference evidence="4" key="3">
    <citation type="submission" date="2015-04" db="UniProtKB">
        <authorList>
            <consortium name="EnsemblPlants"/>
        </authorList>
    </citation>
    <scope>IDENTIFICATION</scope>
    <source>
        <strain evidence="4">cv. Jemalong A17</strain>
    </source>
</reference>
<dbReference type="AlphaFoldDB" id="A0A072VM40"/>